<accession>V9HRU7</accession>
<feature type="domain" description="D-isomer specific 2-hydroxyacid dehydrogenase catalytic" evidence="9">
    <location>
        <begin position="4"/>
        <end position="304"/>
    </location>
</feature>
<evidence type="ECO:0000256" key="4">
    <source>
        <dbReference type="ARBA" id="ARBA00023002"/>
    </source>
</evidence>
<dbReference type="SUPFAM" id="SSF51735">
    <property type="entry name" value="NAD(P)-binding Rossmann-fold domains"/>
    <property type="match status" value="1"/>
</dbReference>
<evidence type="ECO:0000259" key="9">
    <source>
        <dbReference type="Pfam" id="PF00389"/>
    </source>
</evidence>
<dbReference type="Proteomes" id="UP000017818">
    <property type="component" value="Unassembled WGS sequence"/>
</dbReference>
<comment type="similarity">
    <text evidence="2 8">Belongs to the D-isomer specific 2-hydroxyacid dehydrogenase family.</text>
</comment>
<evidence type="ECO:0000313" key="11">
    <source>
        <dbReference type="EMBL" id="EHL18545.1"/>
    </source>
</evidence>
<evidence type="ECO:0000256" key="6">
    <source>
        <dbReference type="ARBA" id="ARBA00030455"/>
    </source>
</evidence>
<dbReference type="Gene3D" id="3.40.50.720">
    <property type="entry name" value="NAD(P)-binding Rossmann-like Domain"/>
    <property type="match status" value="2"/>
</dbReference>
<dbReference type="Pfam" id="PF00389">
    <property type="entry name" value="2-Hacid_dh"/>
    <property type="match status" value="1"/>
</dbReference>
<name>V9HRU7_9FIRM</name>
<dbReference type="EMBL" id="AFZF02000009">
    <property type="protein sequence ID" value="EHL18545.1"/>
    <property type="molecule type" value="Genomic_DNA"/>
</dbReference>
<reference evidence="11 12" key="1">
    <citation type="submission" date="2012-05" db="EMBL/GenBank/DDBJ databases">
        <title>The Genome Sequence of Eubacteriaceae bacterium CM2.</title>
        <authorList>
            <consortium name="The Broad Institute Genome Sequencing Platform"/>
            <person name="Earl A."/>
            <person name="Ward D."/>
            <person name="Feldgarden M."/>
            <person name="Gevers D."/>
            <person name="Sizova M."/>
            <person name="Hazen A."/>
            <person name="Epstein S."/>
            <person name="Walker B."/>
            <person name="Young S.K."/>
            <person name="Zeng Q."/>
            <person name="Gargeya S."/>
            <person name="Fitzgerald M."/>
            <person name="Haas B."/>
            <person name="Abouelleil A."/>
            <person name="Alvarado L."/>
            <person name="Arachchi H.M."/>
            <person name="Berlin A."/>
            <person name="Chapman S.B."/>
            <person name="Goldberg J."/>
            <person name="Griggs A."/>
            <person name="Gujja S."/>
            <person name="Hansen M."/>
            <person name="Howarth C."/>
            <person name="Imamovic A."/>
            <person name="Larimer J."/>
            <person name="McCowen C."/>
            <person name="Montmayeur A."/>
            <person name="Murphy C."/>
            <person name="Neiman D."/>
            <person name="Pearson M."/>
            <person name="Priest M."/>
            <person name="Roberts A."/>
            <person name="Saif S."/>
            <person name="Shea T."/>
            <person name="Sisk P."/>
            <person name="Sykes S."/>
            <person name="Wortman J."/>
            <person name="Nusbaum C."/>
            <person name="Birren B."/>
        </authorList>
    </citation>
    <scope>NUCLEOTIDE SEQUENCE [LARGE SCALE GENOMIC DNA]</scope>
    <source>
        <strain evidence="11 12">CM2</strain>
    </source>
</reference>
<protein>
    <recommendedName>
        <fullName evidence="6">2-oxoglutarate reductase</fullName>
        <ecNumber evidence="3">1.1.1.399</ecNumber>
    </recommendedName>
    <alternativeName>
        <fullName evidence="6">2-oxoglutarate reductase</fullName>
    </alternativeName>
</protein>
<keyword evidence="4 8" id="KW-0560">Oxidoreductase</keyword>
<comment type="function">
    <text evidence="1">Catalyzes the reversible oxidation of 3-phospho-D-glycerate to 3-phosphonooxypyruvate, the first step of the phosphorylated L-serine biosynthesis pathway. Also catalyzes the reversible oxidation of 2-hydroxyglutarate to 2-oxoglutarate.</text>
</comment>
<comment type="catalytic activity">
    <reaction evidence="7">
        <text>(R)-2-hydroxyglutarate + NAD(+) = 2-oxoglutarate + NADH + H(+)</text>
        <dbReference type="Rhea" id="RHEA:49612"/>
        <dbReference type="ChEBI" id="CHEBI:15378"/>
        <dbReference type="ChEBI" id="CHEBI:15801"/>
        <dbReference type="ChEBI" id="CHEBI:16810"/>
        <dbReference type="ChEBI" id="CHEBI:57540"/>
        <dbReference type="ChEBI" id="CHEBI:57945"/>
        <dbReference type="EC" id="1.1.1.399"/>
    </reaction>
</comment>
<dbReference type="HOGENOM" id="CLU_019796_1_3_9"/>
<dbReference type="PROSITE" id="PS00671">
    <property type="entry name" value="D_2_HYDROXYACID_DH_3"/>
    <property type="match status" value="1"/>
</dbReference>
<sequence>MKCLVTELFNQSGIDVFEKNGVEVTLAYGKSIPEITDMVKDYEILVVRAETPVQKAMIDAGVKLKAIGMAGIGLNHIDVEYAKSKGIAVFNVPDGSTTAVSELAIGTMLNVLRKIGNANNFVKAGNWNKTGFTGNEIKNKTVGILSLGRIGFRVAEICLAFGAKEIVTYDPYLKQEVADKIGARILPLDEVLKVADIVSIHTPLTPETKHMIGKEQFALMKDGSFLFNLGRGGIVDEEALYDALTSGKLAGAGFDVMEQEPPAKDNKLFKLDNFSITCHIGAGTKEAQIYIADSLANQIMNYINK</sequence>
<evidence type="ECO:0000256" key="7">
    <source>
        <dbReference type="ARBA" id="ARBA00048126"/>
    </source>
</evidence>
<evidence type="ECO:0000256" key="8">
    <source>
        <dbReference type="RuleBase" id="RU003719"/>
    </source>
</evidence>
<dbReference type="RefSeq" id="WP_009527755.1">
    <property type="nucleotide sequence ID" value="NZ_JH815225.1"/>
</dbReference>
<evidence type="ECO:0000256" key="1">
    <source>
        <dbReference type="ARBA" id="ARBA00003800"/>
    </source>
</evidence>
<evidence type="ECO:0000256" key="5">
    <source>
        <dbReference type="ARBA" id="ARBA00023027"/>
    </source>
</evidence>
<dbReference type="Pfam" id="PF02826">
    <property type="entry name" value="2-Hacid_dh_C"/>
    <property type="match status" value="1"/>
</dbReference>
<organism evidence="11 12">
    <name type="scientific">Peptoanaerobacter stomatis</name>
    <dbReference type="NCBI Taxonomy" id="796937"/>
    <lineage>
        <taxon>Bacteria</taxon>
        <taxon>Bacillati</taxon>
        <taxon>Bacillota</taxon>
        <taxon>Clostridia</taxon>
        <taxon>Peptostreptococcales</taxon>
        <taxon>Filifactoraceae</taxon>
        <taxon>Peptoanaerobacter</taxon>
    </lineage>
</organism>
<dbReference type="InterPro" id="IPR006140">
    <property type="entry name" value="D-isomer_DH_NAD-bd"/>
</dbReference>
<dbReference type="FunFam" id="3.40.50.720:FF:000021">
    <property type="entry name" value="D-3-phosphoglycerate dehydrogenase"/>
    <property type="match status" value="1"/>
</dbReference>
<dbReference type="InterPro" id="IPR029753">
    <property type="entry name" value="D-isomer_DH_CS"/>
</dbReference>
<dbReference type="OrthoDB" id="9805416at2"/>
<evidence type="ECO:0000256" key="2">
    <source>
        <dbReference type="ARBA" id="ARBA00005854"/>
    </source>
</evidence>
<proteinExistence type="inferred from homology"/>
<dbReference type="GO" id="GO:0016616">
    <property type="term" value="F:oxidoreductase activity, acting on the CH-OH group of donors, NAD or NADP as acceptor"/>
    <property type="evidence" value="ECO:0007669"/>
    <property type="project" value="InterPro"/>
</dbReference>
<dbReference type="PANTHER" id="PTHR42789">
    <property type="entry name" value="D-ISOMER SPECIFIC 2-HYDROXYACID DEHYDROGENASE FAMILY PROTEIN (AFU_ORTHOLOGUE AFUA_6G10090)"/>
    <property type="match status" value="1"/>
</dbReference>
<feature type="domain" description="D-isomer specific 2-hydroxyacid dehydrogenase NAD-binding" evidence="10">
    <location>
        <begin position="106"/>
        <end position="281"/>
    </location>
</feature>
<evidence type="ECO:0000259" key="10">
    <source>
        <dbReference type="Pfam" id="PF02826"/>
    </source>
</evidence>
<dbReference type="PATRIC" id="fig|796939.3.peg.274"/>
<dbReference type="AlphaFoldDB" id="V9HRU7"/>
<dbReference type="PROSITE" id="PS00670">
    <property type="entry name" value="D_2_HYDROXYACID_DH_2"/>
    <property type="match status" value="1"/>
</dbReference>
<dbReference type="SUPFAM" id="SSF52283">
    <property type="entry name" value="Formate/glycerate dehydrogenase catalytic domain-like"/>
    <property type="match status" value="1"/>
</dbReference>
<dbReference type="CDD" id="cd12173">
    <property type="entry name" value="PGDH_4"/>
    <property type="match status" value="1"/>
</dbReference>
<evidence type="ECO:0000313" key="12">
    <source>
        <dbReference type="Proteomes" id="UP000017818"/>
    </source>
</evidence>
<dbReference type="GO" id="GO:0051287">
    <property type="term" value="F:NAD binding"/>
    <property type="evidence" value="ECO:0007669"/>
    <property type="project" value="InterPro"/>
</dbReference>
<dbReference type="InterPro" id="IPR036291">
    <property type="entry name" value="NAD(P)-bd_dom_sf"/>
</dbReference>
<keyword evidence="5" id="KW-0520">NAD</keyword>
<comment type="caution">
    <text evidence="11">The sequence shown here is derived from an EMBL/GenBank/DDBJ whole genome shotgun (WGS) entry which is preliminary data.</text>
</comment>
<evidence type="ECO:0000256" key="3">
    <source>
        <dbReference type="ARBA" id="ARBA00013001"/>
    </source>
</evidence>
<dbReference type="InterPro" id="IPR006139">
    <property type="entry name" value="D-isomer_2_OHA_DH_cat_dom"/>
</dbReference>
<dbReference type="PANTHER" id="PTHR42789:SF1">
    <property type="entry name" value="D-ISOMER SPECIFIC 2-HYDROXYACID DEHYDROGENASE FAMILY PROTEIN (AFU_ORTHOLOGUE AFUA_6G10090)"/>
    <property type="match status" value="1"/>
</dbReference>
<dbReference type="InterPro" id="IPR050857">
    <property type="entry name" value="D-2-hydroxyacid_DH"/>
</dbReference>
<gene>
    <name evidence="11" type="ORF">HMPREF9630_00270</name>
</gene>
<dbReference type="EC" id="1.1.1.399" evidence="3"/>